<dbReference type="Pfam" id="PF03351">
    <property type="entry name" value="DOMON"/>
    <property type="match status" value="1"/>
</dbReference>
<feature type="transmembrane region" description="Helical" evidence="10">
    <location>
        <begin position="820"/>
        <end position="840"/>
    </location>
</feature>
<dbReference type="SUPFAM" id="SSF49742">
    <property type="entry name" value="PHM/PNGase F"/>
    <property type="match status" value="2"/>
</dbReference>
<keyword evidence="8" id="KW-0325">Glycoprotein</keyword>
<evidence type="ECO:0000256" key="11">
    <source>
        <dbReference type="SAM" id="SignalP"/>
    </source>
</evidence>
<evidence type="ECO:0000256" key="5">
    <source>
        <dbReference type="ARBA" id="ARBA00022989"/>
    </source>
</evidence>
<feature type="region of interest" description="Disordered" evidence="9">
    <location>
        <begin position="913"/>
        <end position="949"/>
    </location>
</feature>
<evidence type="ECO:0000256" key="7">
    <source>
        <dbReference type="ARBA" id="ARBA00023157"/>
    </source>
</evidence>
<keyword evidence="5 10" id="KW-1133">Transmembrane helix</keyword>
<dbReference type="GO" id="GO:0016715">
    <property type="term" value="F:oxidoreductase activity, acting on paired donors, with incorporation or reduction of molecular oxygen, reduced ascorbate as one donor, and incorporation of one atom of oxygen"/>
    <property type="evidence" value="ECO:0007669"/>
    <property type="project" value="InterPro"/>
</dbReference>
<dbReference type="GO" id="GO:0016020">
    <property type="term" value="C:membrane"/>
    <property type="evidence" value="ECO:0007669"/>
    <property type="project" value="UniProtKB-SubCell"/>
</dbReference>
<evidence type="ECO:0000256" key="9">
    <source>
        <dbReference type="SAM" id="MobiDB-lite"/>
    </source>
</evidence>
<dbReference type="AlphaFoldDB" id="A0A072PLC8"/>
<dbReference type="InterPro" id="IPR036939">
    <property type="entry name" value="Cu2_ascorb_mOase_N_sf"/>
</dbReference>
<sequence length="949" mass="103407">MLLAHYATLLSRFTKSDLLLTSLALAAFAVAQSSNDLDWVPFDREQFNGNVALDAEGNVQLFWKTANQSSTFGVASRSSGYLALGFSETGAMTGADMAVGYRDQDDNFVFENRHAMGFVTPQVSQDQENNMRLQESHQADGVTAFVFEKQNKAGCLQTQADVAKDAWQWFIYAFSDENTFAMHAPGNMGKEYVKLGTGKSVSLNEIRDIDGTQNFTIMQPELTIPTAETTYCYTLHKMPAGDKNYLLGERPTASSQLLHHLVIYACYGLPDEYMDMLGKEPNCDYEEFSNPCNGFVTEWAPGMSGRTFEPGYGKPFGTEYYEYVMLETHYNNPEGLEGEKDTASYTFLYTDQPVDTEIGTLTLGDLQVEGWFLDPGQPLVAHSTVCTPECTERWPSDGITAVSVFHHMHYRGRHARVQIIRDGKEITPLSSLRNFEYDFQFSKSLNSVELLPGDKLITTCEYDTSNDTEPVPGGLPSKHEMCFAWVDYYPANGVLACTQTSRGETAAICLESSADGLDVYESPFLTSSFQNLPVSGNTCPAEDSGSGASNQAAVLNTCPETDVCFSLNVPEQSASSGTGDIYFQLSAPVTYSWVALAQGTMMSNANMFVMYSSADGTNVTLSPRTAPGHTMPTHNEAADVSLLDGSGISNGRMTANVRCGNCDSWDTGTMSLQGSNSDWLYAYSQGSPINSDDTNVPILQHDRQGGFQWDLSRATGGSDTNPFTDAATTTTTTSVGGQNSWQRLSTQTQRRFVQVHGALASLAFVAILPIGAILVRLTSFRGLVWTHGGVQVFGYVVFVVAAGLGIFIARGVTYLQEPHAIIGLILLGIFFFMPFIGIIHHRIYKKVQERTVWSYGHIFTGRVGVILGMINGGLGLQLADARRSHAIVYGVFAGLIGAVYIGAIVIGEHKRAKRSSQNGMASSSVYPKSKPLDQDDSDSGNGASHEAAN</sequence>
<dbReference type="GO" id="GO:0005507">
    <property type="term" value="F:copper ion binding"/>
    <property type="evidence" value="ECO:0007669"/>
    <property type="project" value="InterPro"/>
</dbReference>
<feature type="compositionally biased region" description="Polar residues" evidence="9">
    <location>
        <begin position="915"/>
        <end position="926"/>
    </location>
</feature>
<evidence type="ECO:0000313" key="13">
    <source>
        <dbReference type="EMBL" id="KEF56290.1"/>
    </source>
</evidence>
<feature type="transmembrane region" description="Helical" evidence="10">
    <location>
        <begin position="789"/>
        <end position="808"/>
    </location>
</feature>
<evidence type="ECO:0000256" key="6">
    <source>
        <dbReference type="ARBA" id="ARBA00023136"/>
    </source>
</evidence>
<dbReference type="InterPro" id="IPR014784">
    <property type="entry name" value="Cu2_ascorb_mOase-like_C"/>
</dbReference>
<reference evidence="13 14" key="1">
    <citation type="submission" date="2013-03" db="EMBL/GenBank/DDBJ databases">
        <title>The Genome Sequence of Exophiala aquamarina CBS 119918.</title>
        <authorList>
            <consortium name="The Broad Institute Genomics Platform"/>
            <person name="Cuomo C."/>
            <person name="de Hoog S."/>
            <person name="Gorbushina A."/>
            <person name="Walker B."/>
            <person name="Young S.K."/>
            <person name="Zeng Q."/>
            <person name="Gargeya S."/>
            <person name="Fitzgerald M."/>
            <person name="Haas B."/>
            <person name="Abouelleil A."/>
            <person name="Allen A.W."/>
            <person name="Alvarado L."/>
            <person name="Arachchi H.M."/>
            <person name="Berlin A.M."/>
            <person name="Chapman S.B."/>
            <person name="Gainer-Dewar J."/>
            <person name="Goldberg J."/>
            <person name="Griggs A."/>
            <person name="Gujja S."/>
            <person name="Hansen M."/>
            <person name="Howarth C."/>
            <person name="Imamovic A."/>
            <person name="Ireland A."/>
            <person name="Larimer J."/>
            <person name="McCowan C."/>
            <person name="Murphy C."/>
            <person name="Pearson M."/>
            <person name="Poon T.W."/>
            <person name="Priest M."/>
            <person name="Roberts A."/>
            <person name="Saif S."/>
            <person name="Shea T."/>
            <person name="Sisk P."/>
            <person name="Sykes S."/>
            <person name="Wortman J."/>
            <person name="Nusbaum C."/>
            <person name="Birren B."/>
        </authorList>
    </citation>
    <scope>NUCLEOTIDE SEQUENCE [LARGE SCALE GENOMIC DNA]</scope>
    <source>
        <strain evidence="13 14">CBS 119918</strain>
    </source>
</reference>
<dbReference type="PANTHER" id="PTHR47797">
    <property type="entry name" value="DEHYDROGENASE, PUTATIVE (AFU_ORTHOLOGUE AFUA_8G05805)-RELATED"/>
    <property type="match status" value="1"/>
</dbReference>
<evidence type="ECO:0000256" key="2">
    <source>
        <dbReference type="ARBA" id="ARBA00022448"/>
    </source>
</evidence>
<evidence type="ECO:0000256" key="1">
    <source>
        <dbReference type="ARBA" id="ARBA00004370"/>
    </source>
</evidence>
<dbReference type="Pfam" id="PF16010">
    <property type="entry name" value="CDH-cyt"/>
    <property type="match status" value="1"/>
</dbReference>
<keyword evidence="7" id="KW-1015">Disulfide bond</keyword>
<dbReference type="InterPro" id="IPR008977">
    <property type="entry name" value="PHM/PNGase_F_dom_sf"/>
</dbReference>
<dbReference type="CDD" id="cd08760">
    <property type="entry name" value="Cyt_b561_FRRS1_like"/>
    <property type="match status" value="1"/>
</dbReference>
<feature type="domain" description="DOMON" evidence="12">
    <location>
        <begin position="57"/>
        <end position="175"/>
    </location>
</feature>
<keyword evidence="3 10" id="KW-0812">Transmembrane</keyword>
<keyword evidence="11" id="KW-0732">Signal</keyword>
<dbReference type="InterPro" id="IPR045266">
    <property type="entry name" value="DOH_DOMON"/>
</dbReference>
<dbReference type="Gene3D" id="2.60.120.230">
    <property type="match status" value="1"/>
</dbReference>
<proteinExistence type="predicted"/>
<feature type="transmembrane region" description="Helical" evidence="10">
    <location>
        <begin position="852"/>
        <end position="874"/>
    </location>
</feature>
<dbReference type="SMART" id="SM00665">
    <property type="entry name" value="B561"/>
    <property type="match status" value="1"/>
</dbReference>
<dbReference type="Gene3D" id="1.20.120.1770">
    <property type="match status" value="1"/>
</dbReference>
<feature type="transmembrane region" description="Helical" evidence="10">
    <location>
        <begin position="886"/>
        <end position="906"/>
    </location>
</feature>
<feature type="signal peptide" evidence="11">
    <location>
        <begin position="1"/>
        <end position="33"/>
    </location>
</feature>
<dbReference type="InterPro" id="IPR005018">
    <property type="entry name" value="DOMON_domain"/>
</dbReference>
<dbReference type="RefSeq" id="XP_013258880.1">
    <property type="nucleotide sequence ID" value="XM_013403426.1"/>
</dbReference>
<dbReference type="SMART" id="SM00664">
    <property type="entry name" value="DoH"/>
    <property type="match status" value="2"/>
</dbReference>
<organism evidence="13 14">
    <name type="scientific">Exophiala aquamarina CBS 119918</name>
    <dbReference type="NCBI Taxonomy" id="1182545"/>
    <lineage>
        <taxon>Eukaryota</taxon>
        <taxon>Fungi</taxon>
        <taxon>Dikarya</taxon>
        <taxon>Ascomycota</taxon>
        <taxon>Pezizomycotina</taxon>
        <taxon>Eurotiomycetes</taxon>
        <taxon>Chaetothyriomycetidae</taxon>
        <taxon>Chaetothyriales</taxon>
        <taxon>Herpotrichiellaceae</taxon>
        <taxon>Exophiala</taxon>
    </lineage>
</organism>
<evidence type="ECO:0000256" key="4">
    <source>
        <dbReference type="ARBA" id="ARBA00022982"/>
    </source>
</evidence>
<dbReference type="Gene3D" id="2.60.40.1210">
    <property type="entry name" value="Cellobiose dehydrogenase, cytochrome domain"/>
    <property type="match status" value="2"/>
</dbReference>
<dbReference type="VEuPathDB" id="FungiDB:A1O9_07871"/>
<dbReference type="EMBL" id="AMGV01000006">
    <property type="protein sequence ID" value="KEF56290.1"/>
    <property type="molecule type" value="Genomic_DNA"/>
</dbReference>
<name>A0A072PLC8_9EURO</name>
<dbReference type="InterPro" id="IPR000323">
    <property type="entry name" value="Cu2_ascorb_mOase_N"/>
</dbReference>
<gene>
    <name evidence="13" type="ORF">A1O9_07871</name>
</gene>
<accession>A0A072PLC8</accession>
<evidence type="ECO:0000256" key="8">
    <source>
        <dbReference type="ARBA" id="ARBA00023180"/>
    </source>
</evidence>
<dbReference type="PANTHER" id="PTHR47797:SF1">
    <property type="entry name" value="CYTOCHROME B561 DOMAIN-CONTAINING PROTEIN-RELATED"/>
    <property type="match status" value="1"/>
</dbReference>
<dbReference type="InterPro" id="IPR015920">
    <property type="entry name" value="Cellobiose_DH-like_cyt"/>
</dbReference>
<dbReference type="GeneID" id="25282784"/>
<keyword evidence="6 10" id="KW-0472">Membrane</keyword>
<keyword evidence="2" id="KW-0813">Transport</keyword>
<dbReference type="Proteomes" id="UP000027920">
    <property type="component" value="Unassembled WGS sequence"/>
</dbReference>
<protein>
    <recommendedName>
        <fullName evidence="12">DOMON domain-containing protein</fullName>
    </recommendedName>
</protein>
<dbReference type="Gene3D" id="2.60.120.310">
    <property type="entry name" value="Copper type II, ascorbate-dependent monooxygenase, N-terminal domain"/>
    <property type="match status" value="1"/>
</dbReference>
<feature type="chain" id="PRO_5001683563" description="DOMON domain-containing protein" evidence="11">
    <location>
        <begin position="34"/>
        <end position="949"/>
    </location>
</feature>
<keyword evidence="4" id="KW-0249">Electron transport</keyword>
<dbReference type="HOGENOM" id="CLU_311688_0_0_1"/>
<evidence type="ECO:0000256" key="3">
    <source>
        <dbReference type="ARBA" id="ARBA00022692"/>
    </source>
</evidence>
<evidence type="ECO:0000259" key="12">
    <source>
        <dbReference type="PROSITE" id="PS50836"/>
    </source>
</evidence>
<dbReference type="Pfam" id="PF01082">
    <property type="entry name" value="Cu2_monooxygen"/>
    <property type="match status" value="1"/>
</dbReference>
<dbReference type="InterPro" id="IPR006593">
    <property type="entry name" value="Cyt_b561/ferric_Rdtase_TM"/>
</dbReference>
<dbReference type="OrthoDB" id="19261at2759"/>
<dbReference type="STRING" id="1182545.A0A072PLC8"/>
<dbReference type="CDD" id="cd09631">
    <property type="entry name" value="DOMON_DOH"/>
    <property type="match status" value="1"/>
</dbReference>
<feature type="transmembrane region" description="Helical" evidence="10">
    <location>
        <begin position="755"/>
        <end position="777"/>
    </location>
</feature>
<evidence type="ECO:0000256" key="10">
    <source>
        <dbReference type="SAM" id="Phobius"/>
    </source>
</evidence>
<comment type="caution">
    <text evidence="13">The sequence shown here is derived from an EMBL/GenBank/DDBJ whole genome shotgun (WGS) entry which is preliminary data.</text>
</comment>
<dbReference type="InterPro" id="IPR024548">
    <property type="entry name" value="Cu2_monoox_C"/>
</dbReference>
<dbReference type="CDD" id="cd09630">
    <property type="entry name" value="CDH_like_cytochrome"/>
    <property type="match status" value="1"/>
</dbReference>
<evidence type="ECO:0000313" key="14">
    <source>
        <dbReference type="Proteomes" id="UP000027920"/>
    </source>
</evidence>
<keyword evidence="14" id="KW-1185">Reference proteome</keyword>
<comment type="subcellular location">
    <subcellularLocation>
        <location evidence="1">Membrane</location>
    </subcellularLocation>
</comment>
<dbReference type="PROSITE" id="PS50836">
    <property type="entry name" value="DOMON"/>
    <property type="match status" value="1"/>
</dbReference>
<dbReference type="SUPFAM" id="SSF49344">
    <property type="entry name" value="CBD9-like"/>
    <property type="match status" value="2"/>
</dbReference>
<dbReference type="Pfam" id="PF03712">
    <property type="entry name" value="Cu2_monoox_C"/>
    <property type="match status" value="1"/>
</dbReference>